<dbReference type="EMBL" id="LIAE01008130">
    <property type="protein sequence ID" value="PAV75322.1"/>
    <property type="molecule type" value="Genomic_DNA"/>
</dbReference>
<name>A0A2A2KN29_9BILA</name>
<feature type="compositionally biased region" description="Basic and acidic residues" evidence="8">
    <location>
        <begin position="884"/>
        <end position="893"/>
    </location>
</feature>
<feature type="region of interest" description="Disordered" evidence="8">
    <location>
        <begin position="920"/>
        <end position="946"/>
    </location>
</feature>
<dbReference type="PANTHER" id="PTHR31809">
    <property type="entry name" value="BUD13 HOMOLOG"/>
    <property type="match status" value="1"/>
</dbReference>
<dbReference type="InterPro" id="IPR011011">
    <property type="entry name" value="Znf_FYVE_PHD"/>
</dbReference>
<dbReference type="Proteomes" id="UP000218231">
    <property type="component" value="Unassembled WGS sequence"/>
</dbReference>
<dbReference type="PANTHER" id="PTHR31809:SF0">
    <property type="entry name" value="BUD13 HOMOLOG"/>
    <property type="match status" value="1"/>
</dbReference>
<evidence type="ECO:0000256" key="7">
    <source>
        <dbReference type="PROSITE-ProRule" id="PRU00509"/>
    </source>
</evidence>
<protein>
    <recommendedName>
        <fullName evidence="2">BUD13 homolog</fullName>
    </recommendedName>
</protein>
<feature type="region of interest" description="Disordered" evidence="8">
    <location>
        <begin position="154"/>
        <end position="219"/>
    </location>
</feature>
<dbReference type="InterPro" id="IPR019787">
    <property type="entry name" value="Znf_PHD-finger"/>
</dbReference>
<comment type="similarity">
    <text evidence="1">Belongs to the CWC26 family.</text>
</comment>
<dbReference type="PROSITE" id="PS50016">
    <property type="entry name" value="ZF_PHD_2"/>
    <property type="match status" value="1"/>
</dbReference>
<dbReference type="PROSITE" id="PS01359">
    <property type="entry name" value="ZF_PHD_1"/>
    <property type="match status" value="1"/>
</dbReference>
<evidence type="ECO:0000256" key="6">
    <source>
        <dbReference type="ARBA" id="ARBA00023125"/>
    </source>
</evidence>
<feature type="domain" description="CXXC-type" evidence="10">
    <location>
        <begin position="100"/>
        <end position="143"/>
    </location>
</feature>
<dbReference type="GO" id="GO:0003723">
    <property type="term" value="F:RNA binding"/>
    <property type="evidence" value="ECO:0007669"/>
    <property type="project" value="TreeGrafter"/>
</dbReference>
<dbReference type="InterPro" id="IPR001965">
    <property type="entry name" value="Znf_PHD"/>
</dbReference>
<dbReference type="InterPro" id="IPR002857">
    <property type="entry name" value="Znf_CXXC"/>
</dbReference>
<feature type="compositionally biased region" description="Basic residues" evidence="8">
    <location>
        <begin position="816"/>
        <end position="828"/>
    </location>
</feature>
<evidence type="ECO:0000256" key="2">
    <source>
        <dbReference type="ARBA" id="ARBA00014454"/>
    </source>
</evidence>
<dbReference type="InterPro" id="IPR019786">
    <property type="entry name" value="Zinc_finger_PHD-type_CS"/>
</dbReference>
<keyword evidence="12" id="KW-1185">Reference proteome</keyword>
<comment type="caution">
    <text evidence="11">The sequence shown here is derived from an EMBL/GenBank/DDBJ whole genome shotgun (WGS) entry which is preliminary data.</text>
</comment>
<keyword evidence="4 7" id="KW-0863">Zinc-finger</keyword>
<feature type="compositionally biased region" description="Basic and acidic residues" evidence="8">
    <location>
        <begin position="926"/>
        <end position="946"/>
    </location>
</feature>
<feature type="region of interest" description="Disordered" evidence="8">
    <location>
        <begin position="572"/>
        <end position="597"/>
    </location>
</feature>
<dbReference type="GO" id="GO:0003677">
    <property type="term" value="F:DNA binding"/>
    <property type="evidence" value="ECO:0007669"/>
    <property type="project" value="UniProtKB-KW"/>
</dbReference>
<dbReference type="SMART" id="SM00249">
    <property type="entry name" value="PHD"/>
    <property type="match status" value="1"/>
</dbReference>
<sequence length="1077" mass="124243">MANKDYDDEPPGQVRKSGSDERKAKRAKREKETEEVYCICRRPHEGKFMIECDTCNEWYHGTCVNISPEEAKHIDKYNCNGCCLKNLELDRIVYKTRYLKELKKQQQLATVHCGNCINCFQTEDCGCCMTCEIGEPCLKRRCVQAEVLLKAQEGHHAPRVKKERTDESLSSPPPQASTAGEIKKGRGRKKGSKSGTHQIGKKYMDKRIKQEEHDESPSKMTALEAKSYYEQDLDKSIYNSHMRASRGQRRKSPIKKLDPMQCYGPKCVQAARVGSKYCSDECGMNLAKARLHKDFYSKLNDYFTELPRSLIRRNAEDRRLQTEFADHAVKEKTLLEYQRIMENYVTKIKDLEPFTGMDDGDGDSEYTVHCAVCALEYPARQIAKHTIHCFMKMEKQTSFGTALKMPVNPSNLFCEAFNKVNNTYCKRLRVICAEHYKSELENQLKVCGYPKAWTQCDSASPEALFERGELGMLKEGYCDTERKKCLQHHRWVQAMLATLETDRLYVLTKMDEIFEKRRAVESFGKPDVLSLMLNDREVVASQTQERCNGHANDIFEAMTTLSKAEYLKRYMSGGGDTETSKEKKKKKKTKPDAGAAKGMKIVEDDAFASVEAAKMRDVDSDEEREELEVIRQVERKMDKAPMFKKAFVEVVEIKEEPPDEDAAGNGKTKGFAKSTDRMGRRRHDSDESPPRHSKENREAPRRRRHDSDNSPARRASPDDNSPPRQRRRHDSDNSPVRRKSPSPDNSPPRRRRRHDSDNSPSRRKSPSPDQSPPRRRHRHDSDSSPPRKSTRTRHDSLDQSPPRRKGRKDSDSSPPRRSRKSPSPKRRIKQESPDLSPPRKSSRKSPSPKRRIKEEPVDSDASPPRERQTKTLDGKKAGLQSAKNLREETDRLKRNEEEMFAEIDNKYSGRDAETIYRKRQLMQKGKKVETEEQKAKKAREEVKQKELQEKYQTWNKGIKQIQERQDKLEEMARVAAEPMARMADDESMNAHLKGVLHEADPMAALIQNKRREDAIDRGELVYPTYNRPFPPNRFGIRPGYRWDGVDRSSGFEGKLAMTSNARRAQETEYYKSVAELD</sequence>
<dbReference type="InterPro" id="IPR051112">
    <property type="entry name" value="CWC26_splicing_factor"/>
</dbReference>
<reference evidence="11 12" key="1">
    <citation type="journal article" date="2017" name="Curr. Biol.">
        <title>Genome architecture and evolution of a unichromosomal asexual nematode.</title>
        <authorList>
            <person name="Fradin H."/>
            <person name="Zegar C."/>
            <person name="Gutwein M."/>
            <person name="Lucas J."/>
            <person name="Kovtun M."/>
            <person name="Corcoran D."/>
            <person name="Baugh L.R."/>
            <person name="Kiontke K."/>
            <person name="Gunsalus K."/>
            <person name="Fitch D.H."/>
            <person name="Piano F."/>
        </authorList>
    </citation>
    <scope>NUCLEOTIDE SEQUENCE [LARGE SCALE GENOMIC DNA]</scope>
    <source>
        <strain evidence="11">PF1309</strain>
    </source>
</reference>
<evidence type="ECO:0000313" key="11">
    <source>
        <dbReference type="EMBL" id="PAV75322.1"/>
    </source>
</evidence>
<feature type="compositionally biased region" description="Basic residues" evidence="8">
    <location>
        <begin position="840"/>
        <end position="851"/>
    </location>
</feature>
<organism evidence="11 12">
    <name type="scientific">Diploscapter pachys</name>
    <dbReference type="NCBI Taxonomy" id="2018661"/>
    <lineage>
        <taxon>Eukaryota</taxon>
        <taxon>Metazoa</taxon>
        <taxon>Ecdysozoa</taxon>
        <taxon>Nematoda</taxon>
        <taxon>Chromadorea</taxon>
        <taxon>Rhabditida</taxon>
        <taxon>Rhabditina</taxon>
        <taxon>Rhabditomorpha</taxon>
        <taxon>Rhabditoidea</taxon>
        <taxon>Rhabditidae</taxon>
        <taxon>Diploscapter</taxon>
    </lineage>
</organism>
<dbReference type="Pfam" id="PF09736">
    <property type="entry name" value="Bud13"/>
    <property type="match status" value="1"/>
</dbReference>
<dbReference type="GO" id="GO:0000398">
    <property type="term" value="P:mRNA splicing, via spliceosome"/>
    <property type="evidence" value="ECO:0007669"/>
    <property type="project" value="TreeGrafter"/>
</dbReference>
<dbReference type="OrthoDB" id="419183at2759"/>
<evidence type="ECO:0000256" key="4">
    <source>
        <dbReference type="ARBA" id="ARBA00022771"/>
    </source>
</evidence>
<feature type="compositionally biased region" description="Basic and acidic residues" evidence="8">
    <location>
        <begin position="863"/>
        <end position="876"/>
    </location>
</feature>
<dbReference type="GO" id="GO:0070274">
    <property type="term" value="C:RES complex"/>
    <property type="evidence" value="ECO:0007669"/>
    <property type="project" value="TreeGrafter"/>
</dbReference>
<feature type="compositionally biased region" description="Basic and acidic residues" evidence="8">
    <location>
        <begin position="674"/>
        <end position="699"/>
    </location>
</feature>
<dbReference type="InterPro" id="IPR013083">
    <property type="entry name" value="Znf_RING/FYVE/PHD"/>
</dbReference>
<keyword evidence="3" id="KW-0479">Metal-binding</keyword>
<dbReference type="PROSITE" id="PS51058">
    <property type="entry name" value="ZF_CXXC"/>
    <property type="match status" value="1"/>
</dbReference>
<dbReference type="InterPro" id="IPR018609">
    <property type="entry name" value="Bud13"/>
</dbReference>
<dbReference type="InterPro" id="IPR022056">
    <property type="entry name" value="CpG-bd_C"/>
</dbReference>
<gene>
    <name evidence="11" type="ORF">WR25_00940</name>
</gene>
<proteinExistence type="inferred from homology"/>
<keyword evidence="6" id="KW-0238">DNA-binding</keyword>
<accession>A0A2A2KN29</accession>
<dbReference type="GO" id="GO:0005684">
    <property type="term" value="C:U2-type spliceosomal complex"/>
    <property type="evidence" value="ECO:0007669"/>
    <property type="project" value="TreeGrafter"/>
</dbReference>
<dbReference type="Gene3D" id="3.30.40.10">
    <property type="entry name" value="Zinc/RING finger domain, C3HC4 (zinc finger)"/>
    <property type="match status" value="1"/>
</dbReference>
<dbReference type="AlphaFoldDB" id="A0A2A2KN29"/>
<feature type="compositionally biased region" description="Basic and acidic residues" evidence="8">
    <location>
        <begin position="17"/>
        <end position="28"/>
    </location>
</feature>
<evidence type="ECO:0000256" key="3">
    <source>
        <dbReference type="ARBA" id="ARBA00022723"/>
    </source>
</evidence>
<feature type="domain" description="PHD-type" evidence="9">
    <location>
        <begin position="35"/>
        <end position="85"/>
    </location>
</feature>
<dbReference type="SUPFAM" id="SSF57903">
    <property type="entry name" value="FYVE/PHD zinc finger"/>
    <property type="match status" value="1"/>
</dbReference>
<evidence type="ECO:0000256" key="1">
    <source>
        <dbReference type="ARBA" id="ARBA00011069"/>
    </source>
</evidence>
<feature type="compositionally biased region" description="Basic and acidic residues" evidence="8">
    <location>
        <begin position="202"/>
        <end position="217"/>
    </location>
</feature>
<evidence type="ECO:0000259" key="9">
    <source>
        <dbReference type="PROSITE" id="PS50016"/>
    </source>
</evidence>
<dbReference type="Pfam" id="PF12269">
    <property type="entry name" value="CpG_bind_C"/>
    <property type="match status" value="1"/>
</dbReference>
<feature type="region of interest" description="Disordered" evidence="8">
    <location>
        <begin position="1"/>
        <end position="28"/>
    </location>
</feature>
<keyword evidence="5" id="KW-0862">Zinc</keyword>
<dbReference type="STRING" id="2018661.A0A2A2KN29"/>
<evidence type="ECO:0000256" key="5">
    <source>
        <dbReference type="ARBA" id="ARBA00022833"/>
    </source>
</evidence>
<feature type="compositionally biased region" description="Acidic residues" evidence="8">
    <location>
        <begin position="1"/>
        <end position="10"/>
    </location>
</feature>
<evidence type="ECO:0000256" key="8">
    <source>
        <dbReference type="SAM" id="MobiDB-lite"/>
    </source>
</evidence>
<dbReference type="Pfam" id="PF00628">
    <property type="entry name" value="PHD"/>
    <property type="match status" value="1"/>
</dbReference>
<dbReference type="GO" id="GO:0008270">
    <property type="term" value="F:zinc ion binding"/>
    <property type="evidence" value="ECO:0007669"/>
    <property type="project" value="UniProtKB-KW"/>
</dbReference>
<evidence type="ECO:0000259" key="10">
    <source>
        <dbReference type="PROSITE" id="PS51058"/>
    </source>
</evidence>
<evidence type="ECO:0000313" key="12">
    <source>
        <dbReference type="Proteomes" id="UP000218231"/>
    </source>
</evidence>
<feature type="region of interest" description="Disordered" evidence="8">
    <location>
        <begin position="654"/>
        <end position="893"/>
    </location>
</feature>